<keyword evidence="1" id="KW-0436">Ligase</keyword>
<evidence type="ECO:0000313" key="7">
    <source>
        <dbReference type="EMBL" id="AKV04080.1"/>
    </source>
</evidence>
<accession>A0A0K1QF67</accession>
<dbReference type="Gene3D" id="3.40.50.20">
    <property type="match status" value="1"/>
</dbReference>
<evidence type="ECO:0000256" key="5">
    <source>
        <dbReference type="PROSITE-ProRule" id="PRU00409"/>
    </source>
</evidence>
<dbReference type="PROSITE" id="PS50975">
    <property type="entry name" value="ATP_GRASP"/>
    <property type="match status" value="1"/>
</dbReference>
<dbReference type="Gene3D" id="3.30.470.20">
    <property type="entry name" value="ATP-grasp fold, B domain"/>
    <property type="match status" value="1"/>
</dbReference>
<protein>
    <submittedName>
        <fullName evidence="7">Carbamoylphosphate synthase large subunit protein</fullName>
    </submittedName>
</protein>
<dbReference type="SUPFAM" id="SSF56059">
    <property type="entry name" value="Glutathione synthetase ATP-binding domain-like"/>
    <property type="match status" value="1"/>
</dbReference>
<dbReference type="Pfam" id="PF02222">
    <property type="entry name" value="ATP-grasp"/>
    <property type="match status" value="1"/>
</dbReference>
<evidence type="ECO:0000313" key="8">
    <source>
        <dbReference type="Proteomes" id="UP000064967"/>
    </source>
</evidence>
<dbReference type="GO" id="GO:0006164">
    <property type="term" value="P:purine nucleotide biosynthetic process"/>
    <property type="evidence" value="ECO:0007669"/>
    <property type="project" value="UniProtKB-KW"/>
</dbReference>
<dbReference type="InterPro" id="IPR003135">
    <property type="entry name" value="ATP-grasp_carboxylate-amine"/>
</dbReference>
<dbReference type="InterPro" id="IPR013815">
    <property type="entry name" value="ATP_grasp_subdomain_1"/>
</dbReference>
<organism evidence="7 8">
    <name type="scientific">Labilithrix luteola</name>
    <dbReference type="NCBI Taxonomy" id="1391654"/>
    <lineage>
        <taxon>Bacteria</taxon>
        <taxon>Pseudomonadati</taxon>
        <taxon>Myxococcota</taxon>
        <taxon>Polyangia</taxon>
        <taxon>Polyangiales</taxon>
        <taxon>Labilitrichaceae</taxon>
        <taxon>Labilithrix</taxon>
    </lineage>
</organism>
<evidence type="ECO:0000256" key="4">
    <source>
        <dbReference type="ARBA" id="ARBA00022840"/>
    </source>
</evidence>
<keyword evidence="2 5" id="KW-0547">Nucleotide-binding</keyword>
<gene>
    <name evidence="7" type="ORF">AKJ09_10743</name>
</gene>
<dbReference type="GO" id="GO:0005524">
    <property type="term" value="F:ATP binding"/>
    <property type="evidence" value="ECO:0007669"/>
    <property type="project" value="UniProtKB-UniRule"/>
</dbReference>
<dbReference type="PANTHER" id="PTHR43585:SF2">
    <property type="entry name" value="ATP-GRASP ENZYME FSQD"/>
    <property type="match status" value="1"/>
</dbReference>
<dbReference type="Proteomes" id="UP000064967">
    <property type="component" value="Chromosome"/>
</dbReference>
<evidence type="ECO:0000256" key="2">
    <source>
        <dbReference type="ARBA" id="ARBA00022741"/>
    </source>
</evidence>
<dbReference type="AlphaFoldDB" id="A0A0K1QF67"/>
<dbReference type="GO" id="GO:0016874">
    <property type="term" value="F:ligase activity"/>
    <property type="evidence" value="ECO:0007669"/>
    <property type="project" value="UniProtKB-KW"/>
</dbReference>
<dbReference type="RefSeq" id="WP_146654743.1">
    <property type="nucleotide sequence ID" value="NZ_CP012333.1"/>
</dbReference>
<evidence type="ECO:0000256" key="3">
    <source>
        <dbReference type="ARBA" id="ARBA00022755"/>
    </source>
</evidence>
<feature type="domain" description="ATP-grasp" evidence="6">
    <location>
        <begin position="117"/>
        <end position="313"/>
    </location>
</feature>
<dbReference type="InterPro" id="IPR052032">
    <property type="entry name" value="ATP-dep_AA_Ligase"/>
</dbReference>
<dbReference type="PANTHER" id="PTHR43585">
    <property type="entry name" value="FUMIPYRROLE BIOSYNTHESIS PROTEIN C"/>
    <property type="match status" value="1"/>
</dbReference>
<dbReference type="Gene3D" id="3.30.1490.20">
    <property type="entry name" value="ATP-grasp fold, A domain"/>
    <property type="match status" value="1"/>
</dbReference>
<evidence type="ECO:0000259" key="6">
    <source>
        <dbReference type="PROSITE" id="PS50975"/>
    </source>
</evidence>
<sequence>MPRNVVFVAPFPAETTLRFVRAAKKLDDVRLLGVVHTPPSGDDAHLFDDLVRVTDPLSGQDVLDGVEVLRRRHGQPYRIAGILEALMVQIAEARARFDVPGTKPDVAELFRDKARMKVALREAGLPVARHRLIGSERDAHEFAEQVGFPMILKPPAGMGAKATFRVSSRDALLRAIAGMRVSSHSPVLAEEMLTGREFSFETVTTGGVPRVSSFSEYLPGCLEVLENAWIQWACVLPREVDGAPYDAARAMGEKAVRALGLDSGFTHMEWFERSDGSLAIGEIAQRPPGANITRMTGLAHDIDAYRAWARAVIDDELDAPWERKYAVGCAYVRGMGHGRIASVSGVHETYEAVGKWVAEAKLPTIGAPKSDGYEGDGYVIVRHESTEMVRRLVTKIVETMKVHYVA</sequence>
<reference evidence="7 8" key="1">
    <citation type="submission" date="2015-08" db="EMBL/GenBank/DDBJ databases">
        <authorList>
            <person name="Babu N.S."/>
            <person name="Beckwith C.J."/>
            <person name="Beseler K.G."/>
            <person name="Brison A."/>
            <person name="Carone J.V."/>
            <person name="Caskin T.P."/>
            <person name="Diamond M."/>
            <person name="Durham M.E."/>
            <person name="Foxe J.M."/>
            <person name="Go M."/>
            <person name="Henderson B.A."/>
            <person name="Jones I.B."/>
            <person name="McGettigan J.A."/>
            <person name="Micheletti S.J."/>
            <person name="Nasrallah M.E."/>
            <person name="Ortiz D."/>
            <person name="Piller C.R."/>
            <person name="Privatt S.R."/>
            <person name="Schneider S.L."/>
            <person name="Sharp S."/>
            <person name="Smith T.C."/>
            <person name="Stanton J.D."/>
            <person name="Ullery H.E."/>
            <person name="Wilson R.J."/>
            <person name="Serrano M.G."/>
            <person name="Buck G."/>
            <person name="Lee V."/>
            <person name="Wang Y."/>
            <person name="Carvalho R."/>
            <person name="Voegtly L."/>
            <person name="Shi R."/>
            <person name="Duckworth R."/>
            <person name="Johnson A."/>
            <person name="Loviza R."/>
            <person name="Walstead R."/>
            <person name="Shah Z."/>
            <person name="Kiflezghi M."/>
            <person name="Wade K."/>
            <person name="Ball S.L."/>
            <person name="Bradley K.W."/>
            <person name="Asai D.J."/>
            <person name="Bowman C.A."/>
            <person name="Russell D.A."/>
            <person name="Pope W.H."/>
            <person name="Jacobs-Sera D."/>
            <person name="Hendrix R.W."/>
            <person name="Hatfull G.F."/>
        </authorList>
    </citation>
    <scope>NUCLEOTIDE SEQUENCE [LARGE SCALE GENOMIC DNA]</scope>
    <source>
        <strain evidence="7 8">DSM 27648</strain>
    </source>
</reference>
<keyword evidence="8" id="KW-1185">Reference proteome</keyword>
<evidence type="ECO:0000256" key="1">
    <source>
        <dbReference type="ARBA" id="ARBA00022598"/>
    </source>
</evidence>
<keyword evidence="4 5" id="KW-0067">ATP-binding</keyword>
<dbReference type="InterPro" id="IPR011761">
    <property type="entry name" value="ATP-grasp"/>
</dbReference>
<dbReference type="KEGG" id="llu:AKJ09_10743"/>
<keyword evidence="3" id="KW-0658">Purine biosynthesis</keyword>
<dbReference type="EMBL" id="CP012333">
    <property type="protein sequence ID" value="AKV04080.1"/>
    <property type="molecule type" value="Genomic_DNA"/>
</dbReference>
<dbReference type="OrthoDB" id="24041at2"/>
<name>A0A0K1QF67_9BACT</name>
<dbReference type="STRING" id="1391654.AKJ09_10743"/>
<proteinExistence type="predicted"/>
<dbReference type="GO" id="GO:0046872">
    <property type="term" value="F:metal ion binding"/>
    <property type="evidence" value="ECO:0007669"/>
    <property type="project" value="InterPro"/>
</dbReference>